<accession>A0ABQ7Q706</accession>
<evidence type="ECO:0000313" key="8">
    <source>
        <dbReference type="EMBL" id="KAG7301018.1"/>
    </source>
</evidence>
<dbReference type="InterPro" id="IPR005829">
    <property type="entry name" value="Sugar_transporter_CS"/>
</dbReference>
<feature type="transmembrane region" description="Helical" evidence="5">
    <location>
        <begin position="387"/>
        <end position="406"/>
    </location>
</feature>
<dbReference type="InterPro" id="IPR005828">
    <property type="entry name" value="MFS_sugar_transport-like"/>
</dbReference>
<feature type="domain" description="Major facilitator superfamily (MFS) profile" evidence="7">
    <location>
        <begin position="1"/>
        <end position="410"/>
    </location>
</feature>
<dbReference type="Gene3D" id="1.20.1250.20">
    <property type="entry name" value="MFS general substrate transporter like domains"/>
    <property type="match status" value="1"/>
</dbReference>
<dbReference type="PROSITE" id="PS50850">
    <property type="entry name" value="MFS"/>
    <property type="match status" value="1"/>
</dbReference>
<dbReference type="PANTHER" id="PTHR48021:SF1">
    <property type="entry name" value="GH07001P-RELATED"/>
    <property type="match status" value="1"/>
</dbReference>
<dbReference type="Proteomes" id="UP000823941">
    <property type="component" value="Chromosome 20"/>
</dbReference>
<dbReference type="Pfam" id="PF00083">
    <property type="entry name" value="Sugar_tr"/>
    <property type="match status" value="2"/>
</dbReference>
<evidence type="ECO:0000256" key="5">
    <source>
        <dbReference type="SAM" id="Phobius"/>
    </source>
</evidence>
<feature type="transmembrane region" description="Helical" evidence="5">
    <location>
        <begin position="355"/>
        <end position="375"/>
    </location>
</feature>
<organism evidence="8 9">
    <name type="scientific">Plutella xylostella</name>
    <name type="common">Diamondback moth</name>
    <name type="synonym">Plutella maculipennis</name>
    <dbReference type="NCBI Taxonomy" id="51655"/>
    <lineage>
        <taxon>Eukaryota</taxon>
        <taxon>Metazoa</taxon>
        <taxon>Ecdysozoa</taxon>
        <taxon>Arthropoda</taxon>
        <taxon>Hexapoda</taxon>
        <taxon>Insecta</taxon>
        <taxon>Pterygota</taxon>
        <taxon>Neoptera</taxon>
        <taxon>Endopterygota</taxon>
        <taxon>Lepidoptera</taxon>
        <taxon>Glossata</taxon>
        <taxon>Ditrysia</taxon>
        <taxon>Yponomeutoidea</taxon>
        <taxon>Plutellidae</taxon>
        <taxon>Plutella</taxon>
    </lineage>
</organism>
<feature type="chain" id="PRO_5046580636" description="Major facilitator superfamily (MFS) profile domain-containing protein" evidence="6">
    <location>
        <begin position="21"/>
        <end position="439"/>
    </location>
</feature>
<evidence type="ECO:0000256" key="1">
    <source>
        <dbReference type="ARBA" id="ARBA00004141"/>
    </source>
</evidence>
<keyword evidence="3 5" id="KW-1133">Transmembrane helix</keyword>
<keyword evidence="2 5" id="KW-0812">Transmembrane</keyword>
<evidence type="ECO:0000256" key="4">
    <source>
        <dbReference type="ARBA" id="ARBA00023136"/>
    </source>
</evidence>
<evidence type="ECO:0000256" key="3">
    <source>
        <dbReference type="ARBA" id="ARBA00022989"/>
    </source>
</evidence>
<feature type="transmembrane region" description="Helical" evidence="5">
    <location>
        <begin position="204"/>
        <end position="223"/>
    </location>
</feature>
<evidence type="ECO:0000259" key="7">
    <source>
        <dbReference type="PROSITE" id="PS50850"/>
    </source>
</evidence>
<protein>
    <recommendedName>
        <fullName evidence="7">Major facilitator superfamily (MFS) profile domain-containing protein</fullName>
    </recommendedName>
</protein>
<feature type="transmembrane region" description="Helical" evidence="5">
    <location>
        <begin position="318"/>
        <end position="343"/>
    </location>
</feature>
<dbReference type="InterPro" id="IPR020846">
    <property type="entry name" value="MFS_dom"/>
</dbReference>
<dbReference type="PANTHER" id="PTHR48021">
    <property type="match status" value="1"/>
</dbReference>
<dbReference type="EMBL" id="JAHIBW010000020">
    <property type="protein sequence ID" value="KAG7301018.1"/>
    <property type="molecule type" value="Genomic_DNA"/>
</dbReference>
<dbReference type="InterPro" id="IPR036259">
    <property type="entry name" value="MFS_trans_sf"/>
</dbReference>
<sequence>MAAPPAALLLALLWLPETPSFLISIGRVQDAAKVMCWFEGSDFREDLTDVIEQQEVRIRTSESYGSQKRAGLCRMDSETFQPMLKRSSGLESNSEKKTEPSACRELFHNQHSRRALLSCCVLLAVSAGSGAGAVTSYAASVLQHSAHASAAPLNHTTSNATVYNGTATRGLFNTSEAASILCGTALVLGAAVAIVTVDKVGRKMLLIWSCSGIACCLALLGAYCDPRLRMFSWSHTNQLWLSRHKPIEHTNAETPKPINVANSPMNMVIPVDKESVFNGTKDWHQISIENITKGELKTSISKVEANSTTYDPVEQDTIWPPLILLSTVLFLFNIGLGSVPFVLISELFAANVRSLASSFLISWMWLSCFLLLRYFGALAISLGLHNTYYICATSTFLGSLYIFLCLPETRGKTEKQVEEALKGPLLVGLRRRRKSRGEP</sequence>
<gene>
    <name evidence="8" type="ORF">JYU34_015391</name>
</gene>
<evidence type="ECO:0000256" key="6">
    <source>
        <dbReference type="SAM" id="SignalP"/>
    </source>
</evidence>
<evidence type="ECO:0000256" key="2">
    <source>
        <dbReference type="ARBA" id="ARBA00022692"/>
    </source>
</evidence>
<feature type="signal peptide" evidence="6">
    <location>
        <begin position="1"/>
        <end position="20"/>
    </location>
</feature>
<dbReference type="InterPro" id="IPR050549">
    <property type="entry name" value="MFS_Trehalose_Transporter"/>
</dbReference>
<name>A0ABQ7Q706_PLUXY</name>
<reference evidence="8 9" key="1">
    <citation type="submission" date="2021-06" db="EMBL/GenBank/DDBJ databases">
        <title>A haploid diamondback moth (Plutella xylostella L.) genome assembly resolves 31 chromosomes and identifies a diamide resistance mutation.</title>
        <authorList>
            <person name="Ward C.M."/>
            <person name="Perry K.D."/>
            <person name="Baker G."/>
            <person name="Powis K."/>
            <person name="Heckel D.G."/>
            <person name="Baxter S.W."/>
        </authorList>
    </citation>
    <scope>NUCLEOTIDE SEQUENCE [LARGE SCALE GENOMIC DNA]</scope>
    <source>
        <strain evidence="8 9">LV</strain>
        <tissue evidence="8">Single pupa</tissue>
    </source>
</reference>
<comment type="subcellular location">
    <subcellularLocation>
        <location evidence="1">Membrane</location>
        <topology evidence="1">Multi-pass membrane protein</topology>
    </subcellularLocation>
</comment>
<keyword evidence="6" id="KW-0732">Signal</keyword>
<evidence type="ECO:0000313" key="9">
    <source>
        <dbReference type="Proteomes" id="UP000823941"/>
    </source>
</evidence>
<dbReference type="SUPFAM" id="SSF103473">
    <property type="entry name" value="MFS general substrate transporter"/>
    <property type="match status" value="1"/>
</dbReference>
<feature type="transmembrane region" description="Helical" evidence="5">
    <location>
        <begin position="177"/>
        <end position="197"/>
    </location>
</feature>
<keyword evidence="9" id="KW-1185">Reference proteome</keyword>
<comment type="caution">
    <text evidence="8">The sequence shown here is derived from an EMBL/GenBank/DDBJ whole genome shotgun (WGS) entry which is preliminary data.</text>
</comment>
<proteinExistence type="predicted"/>
<dbReference type="PROSITE" id="PS00216">
    <property type="entry name" value="SUGAR_TRANSPORT_1"/>
    <property type="match status" value="1"/>
</dbReference>
<keyword evidence="4 5" id="KW-0472">Membrane</keyword>